<dbReference type="AlphaFoldDB" id="A0A9Q3V869"/>
<reference evidence="1" key="1">
    <citation type="submission" date="2020-02" db="EMBL/GenBank/DDBJ databases">
        <authorList>
            <person name="Fillo S."/>
            <person name="Giordani F."/>
            <person name="Tonon E."/>
            <person name="Drigo I."/>
            <person name="Anselmo A."/>
            <person name="Fortunato A."/>
            <person name="Bano L."/>
            <person name="Lista F."/>
        </authorList>
    </citation>
    <scope>NUCLEOTIDE SEQUENCE</scope>
    <source>
        <strain evidence="1">IZSVe-TV_9877_3_12</strain>
    </source>
</reference>
<dbReference type="InterPro" id="IPR036890">
    <property type="entry name" value="HATPase_C_sf"/>
</dbReference>
<gene>
    <name evidence="1" type="ORF">G8S53_01310</name>
</gene>
<accession>A0A9Q3V869</accession>
<comment type="caution">
    <text evidence="1">The sequence shown here is derived from an EMBL/GenBank/DDBJ whole genome shotgun (WGS) entry which is preliminary data.</text>
</comment>
<reference evidence="1" key="2">
    <citation type="journal article" date="2021" name="Microorganisms">
        <title>Extensive Genome Exploration of Clostridium botulinum Group III Field Strains.</title>
        <authorList>
            <person name="Fillo S."/>
            <person name="Giordani F."/>
            <person name="Tonon E."/>
            <person name="Drigo I."/>
            <person name="Anselmo A."/>
            <person name="Fortunato A."/>
            <person name="Lista F."/>
            <person name="Bano L."/>
        </authorList>
    </citation>
    <scope>NUCLEOTIDE SEQUENCE</scope>
    <source>
        <strain evidence="1">IZSVe-TV_9877_3_12</strain>
    </source>
</reference>
<dbReference type="SUPFAM" id="SSF55874">
    <property type="entry name" value="ATPase domain of HSP90 chaperone/DNA topoisomerase II/histidine kinase"/>
    <property type="match status" value="1"/>
</dbReference>
<dbReference type="EMBL" id="JAAMYB010000001">
    <property type="protein sequence ID" value="MCD3193923.1"/>
    <property type="molecule type" value="Genomic_DNA"/>
</dbReference>
<name>A0A9Q3V869_CLOBO</name>
<evidence type="ECO:0000313" key="2">
    <source>
        <dbReference type="Proteomes" id="UP000813637"/>
    </source>
</evidence>
<sequence>MDNAKIVDEIVKYYMNPKKYPNDGKIAIEDAIKTLDTILLNGESGTTNVLVNTLFKKYTSNGLDAPINATILKTRADEQGLSATRGYKEIYFNEIVQNANDNTTSDNLDIILSKKGNIYEMTLQYEDIGFSVENIVGFFNTEIHTKRDNFSATGKHGVGIKSLFYFVDYMKIESNVRIEFNITTVIEDETEKITEVKSEIVKNEDWYKSKDKKTSFTIRFPQKDSYGEFNVSKLKDFINLFYQDGKVSYSDINKYYFGLEQNDLIFDVRGLLFTDKNKGKNGGIKNLCFYKENFESKLFEISCIESKKFETARKIVCKAEIKYNNEEDTKLSYLLFTKEGEEGEQNFSTAFPMKLGKTNRRYYETYYIPEADEVGVNILVNSKYSNVARTKLTDYDSKKENIKEEIENALIDLYCFMVSENCATSEIGVDISLLFHKLLLLDESFVEQCYNNNFNNRYLAKYIDDKSEARTGKYIVYKRREKEEFEKKLIGQKFKKDESDDFFNNYILKNDSIKYDDSLFREEICEIYKKAFMENGQVKLRSVLNVAGTIRDLIYYRVHKRFPKDDKVMLNDTEVDAWNENIWYIEEGCESEKQKKVLISLSIIGRYKLHSYLTSAGEITGASFHEFLFNEKKDNGIVSYSRYPTLTRKQQELYGVQYGELKNRLLNLLVNREQEGIVQLYGSKIKYEVGTVAFYGSRDTRASYSIYYNREKAIIYDYYDNGNLNSSTEKFGQYLSELFVKKILDEEEILKHIINFQGKIMLTSGGYPLWGEPTYWYWRDNLLQTGEWFKCRLINIDFLRTIYAYSWESFVFYLKEFLEGQNIGSGIVKKYGGFNLYTYTQKQQLFGIDVTDIAKIFKFFYENNRYVKNESMYTINFQINLVGDIQNNLCPYDYYNYLQKQINKKVYVMQTNSVNDRKKEVMYWYGREFKMWGGEEWHIIGTGIRTNTDEIIIIHNEKMDYKEAIRKVLENILGKNDVLDKCDAFIPAGQNYAIQGEEYDDLTSYNNDGNQRSQENIVVQNANGLSCEALKKIIIARGNNDNACCCCGKQLTSTQLIITNNSNDDTRKEYPQIVEVVCEKCEEILRKSHKSTSLVKEDKNYYVNYCCDIQNSHQNKEVIFKVKICDGVLALCKC</sequence>
<proteinExistence type="predicted"/>
<dbReference type="Proteomes" id="UP000813637">
    <property type="component" value="Unassembled WGS sequence"/>
</dbReference>
<evidence type="ECO:0000313" key="1">
    <source>
        <dbReference type="EMBL" id="MCD3193923.1"/>
    </source>
</evidence>
<dbReference type="RefSeq" id="WP_198091057.1">
    <property type="nucleotide sequence ID" value="NZ_JAAMYB010000001.1"/>
</dbReference>
<protein>
    <submittedName>
        <fullName evidence="1">Uncharacterized protein</fullName>
    </submittedName>
</protein>
<organism evidence="1 2">
    <name type="scientific">Clostridium botulinum C</name>
    <dbReference type="NCBI Taxonomy" id="36828"/>
    <lineage>
        <taxon>Bacteria</taxon>
        <taxon>Bacillati</taxon>
        <taxon>Bacillota</taxon>
        <taxon>Clostridia</taxon>
        <taxon>Eubacteriales</taxon>
        <taxon>Clostridiaceae</taxon>
        <taxon>Clostridium</taxon>
    </lineage>
</organism>